<reference evidence="1" key="1">
    <citation type="submission" date="2023-03" db="EMBL/GenBank/DDBJ databases">
        <authorList>
            <person name="Julca I."/>
        </authorList>
    </citation>
    <scope>NUCLEOTIDE SEQUENCE</scope>
</reference>
<dbReference type="AlphaFoldDB" id="A0AAV1CJE5"/>
<evidence type="ECO:0000313" key="2">
    <source>
        <dbReference type="Proteomes" id="UP001161247"/>
    </source>
</evidence>
<dbReference type="EMBL" id="OX459119">
    <property type="protein sequence ID" value="CAI9095521.1"/>
    <property type="molecule type" value="Genomic_DNA"/>
</dbReference>
<dbReference type="PANTHER" id="PTHR34835:SF90">
    <property type="entry name" value="AMINOTRANSFERASE-LIKE PLANT MOBILE DOMAIN-CONTAINING PROTEIN"/>
    <property type="match status" value="1"/>
</dbReference>
<dbReference type="Proteomes" id="UP001161247">
    <property type="component" value="Chromosome 2"/>
</dbReference>
<dbReference type="PANTHER" id="PTHR34835">
    <property type="entry name" value="OS07G0283600 PROTEIN-RELATED"/>
    <property type="match status" value="1"/>
</dbReference>
<gene>
    <name evidence="1" type="ORF">OLC1_LOCUS6471</name>
</gene>
<sequence>MQDEDNPFLNRVLPHAVCDFVAKLDDLQKKKTVREIGFGHLLDIKFERFDDPDLCKYLLDNYDLQFSRVITQGNQQLTIDGADVEAVLGLPRGRYEVVNYVEGKGSEEYTRLVDEMRITFGLDIGKGGPPANRLLNYLVGGRMKKKGVEPDPATFTDRIYGDKFKRWFVIRVVSRPLVFVVLAYMDRVIPDSKYRRSRKFPVIAHWTTDDVNKRAAHERKGNGFGSCIIHQKPIDPTSNPEPITEQQQNVKELDLAERFQDIMINDMRPLLIKLEKLFEEAKSAGISSQSELARLFFNYTKTINNMVVEIAKAPDNVNEEQRNEG</sequence>
<keyword evidence="2" id="KW-1185">Reference proteome</keyword>
<organism evidence="1 2">
    <name type="scientific">Oldenlandia corymbosa var. corymbosa</name>
    <dbReference type="NCBI Taxonomy" id="529605"/>
    <lineage>
        <taxon>Eukaryota</taxon>
        <taxon>Viridiplantae</taxon>
        <taxon>Streptophyta</taxon>
        <taxon>Embryophyta</taxon>
        <taxon>Tracheophyta</taxon>
        <taxon>Spermatophyta</taxon>
        <taxon>Magnoliopsida</taxon>
        <taxon>eudicotyledons</taxon>
        <taxon>Gunneridae</taxon>
        <taxon>Pentapetalae</taxon>
        <taxon>asterids</taxon>
        <taxon>lamiids</taxon>
        <taxon>Gentianales</taxon>
        <taxon>Rubiaceae</taxon>
        <taxon>Rubioideae</taxon>
        <taxon>Spermacoceae</taxon>
        <taxon>Hedyotis-Oldenlandia complex</taxon>
        <taxon>Oldenlandia</taxon>
    </lineage>
</organism>
<protein>
    <submittedName>
        <fullName evidence="1">OLC1v1031496C1</fullName>
    </submittedName>
</protein>
<proteinExistence type="predicted"/>
<accession>A0AAV1CJE5</accession>
<evidence type="ECO:0000313" key="1">
    <source>
        <dbReference type="EMBL" id="CAI9095521.1"/>
    </source>
</evidence>
<name>A0AAV1CJE5_OLDCO</name>